<evidence type="ECO:0000313" key="8">
    <source>
        <dbReference type="Proteomes" id="UP000275395"/>
    </source>
</evidence>
<protein>
    <submittedName>
        <fullName evidence="7">Site-specific integrase</fullName>
    </submittedName>
</protein>
<dbReference type="RefSeq" id="WP_121657505.1">
    <property type="nucleotide sequence ID" value="NZ_RCUW01000003.1"/>
</dbReference>
<dbReference type="GO" id="GO:0015074">
    <property type="term" value="P:DNA integration"/>
    <property type="evidence" value="ECO:0007669"/>
    <property type="project" value="UniProtKB-KW"/>
</dbReference>
<dbReference type="Proteomes" id="UP000275395">
    <property type="component" value="Unassembled WGS sequence"/>
</dbReference>
<dbReference type="EMBL" id="RCUW01000003">
    <property type="protein sequence ID" value="RLP70067.1"/>
    <property type="molecule type" value="Genomic_DNA"/>
</dbReference>
<dbReference type="SUPFAM" id="SSF56349">
    <property type="entry name" value="DNA breaking-rejoining enzymes"/>
    <property type="match status" value="1"/>
</dbReference>
<evidence type="ECO:0000256" key="1">
    <source>
        <dbReference type="ARBA" id="ARBA00022908"/>
    </source>
</evidence>
<proteinExistence type="predicted"/>
<keyword evidence="2 4" id="KW-0238">DNA-binding</keyword>
<evidence type="ECO:0000256" key="4">
    <source>
        <dbReference type="PROSITE-ProRule" id="PRU01248"/>
    </source>
</evidence>
<comment type="caution">
    <text evidence="7">The sequence shown here is derived from an EMBL/GenBank/DDBJ whole genome shotgun (WGS) entry which is preliminary data.</text>
</comment>
<evidence type="ECO:0000259" key="5">
    <source>
        <dbReference type="PROSITE" id="PS51898"/>
    </source>
</evidence>
<dbReference type="PROSITE" id="PS51898">
    <property type="entry name" value="TYR_RECOMBINASE"/>
    <property type="match status" value="1"/>
</dbReference>
<dbReference type="Gene3D" id="1.10.443.10">
    <property type="entry name" value="Intergrase catalytic core"/>
    <property type="match status" value="1"/>
</dbReference>
<evidence type="ECO:0000259" key="6">
    <source>
        <dbReference type="PROSITE" id="PS51900"/>
    </source>
</evidence>
<organism evidence="7 8">
    <name type="scientific">Mycetocola reblochoni</name>
    <dbReference type="NCBI Taxonomy" id="331618"/>
    <lineage>
        <taxon>Bacteria</taxon>
        <taxon>Bacillati</taxon>
        <taxon>Actinomycetota</taxon>
        <taxon>Actinomycetes</taxon>
        <taxon>Micrococcales</taxon>
        <taxon>Microbacteriaceae</taxon>
        <taxon>Mycetocola</taxon>
    </lineage>
</organism>
<dbReference type="PROSITE" id="PS51900">
    <property type="entry name" value="CB"/>
    <property type="match status" value="1"/>
</dbReference>
<dbReference type="PANTHER" id="PTHR30349:SF91">
    <property type="entry name" value="INTA PROTEIN"/>
    <property type="match status" value="1"/>
</dbReference>
<dbReference type="InterPro" id="IPR002104">
    <property type="entry name" value="Integrase_catalytic"/>
</dbReference>
<feature type="domain" description="Core-binding (CB)" evidence="6">
    <location>
        <begin position="72"/>
        <end position="162"/>
    </location>
</feature>
<sequence>MSRRANNDSTISAYTLSDGTERWRIAYWHAPPGGEPKRHFKKGFATEQAAEDALEDIRVDIRRGDHVQAARDTLDGYTRIYFDGLRVKPSTLDAYQRHYRNHIAPHLGRRKLSDITTADLNSLYRRLERSGRKDSGHHGEPLSAATVRHVHAILVQVLSAAVADNIIRANPATARNINPPTLAEAAAPEMTVWTPEQARAFLTWSKADGDYLQTAWHLLLATGMRRGEALALRWRDVDVTNGRLSITRSLSYVKVDGKKKMTFQSPKSGKKRVVDIDTATVEVLKSHKTAMSVHPEFVKPDSTVMVNRFGQPLNPERFSVQFTERVKKAQGIIADLPMLKVHELRHTHATMLLVAGAHPKVVQERLGHATINITLSVYSHLNASMQRGAADTIGGLLTDES</sequence>
<feature type="domain" description="Tyr recombinase" evidence="5">
    <location>
        <begin position="188"/>
        <end position="391"/>
    </location>
</feature>
<keyword evidence="3" id="KW-0233">DNA recombination</keyword>
<gene>
    <name evidence="7" type="ORF">D9V30_05215</name>
</gene>
<evidence type="ECO:0000256" key="2">
    <source>
        <dbReference type="ARBA" id="ARBA00023125"/>
    </source>
</evidence>
<dbReference type="InterPro" id="IPR010998">
    <property type="entry name" value="Integrase_recombinase_N"/>
</dbReference>
<dbReference type="Pfam" id="PF14659">
    <property type="entry name" value="Phage_int_SAM_3"/>
    <property type="match status" value="1"/>
</dbReference>
<keyword evidence="1" id="KW-0229">DNA integration</keyword>
<dbReference type="CDD" id="cd01189">
    <property type="entry name" value="INT_ICEBs1_C_like"/>
    <property type="match status" value="1"/>
</dbReference>
<dbReference type="GO" id="GO:0003677">
    <property type="term" value="F:DNA binding"/>
    <property type="evidence" value="ECO:0007669"/>
    <property type="project" value="UniProtKB-UniRule"/>
</dbReference>
<dbReference type="AlphaFoldDB" id="A0A3L6ZQE2"/>
<dbReference type="Gene3D" id="1.10.150.130">
    <property type="match status" value="1"/>
</dbReference>
<reference evidence="7 8" key="1">
    <citation type="submission" date="2018-10" db="EMBL/GenBank/DDBJ databases">
        <authorList>
            <person name="Li J."/>
        </authorList>
    </citation>
    <scope>NUCLEOTIDE SEQUENCE [LARGE SCALE GENOMIC DNA]</scope>
    <source>
        <strain evidence="7 8">JCM 30549</strain>
    </source>
</reference>
<dbReference type="PANTHER" id="PTHR30349">
    <property type="entry name" value="PHAGE INTEGRASE-RELATED"/>
    <property type="match status" value="1"/>
</dbReference>
<accession>A0A3L6ZQE2</accession>
<dbReference type="InterPro" id="IPR050090">
    <property type="entry name" value="Tyrosine_recombinase_XerCD"/>
</dbReference>
<dbReference type="InterPro" id="IPR004107">
    <property type="entry name" value="Integrase_SAM-like_N"/>
</dbReference>
<dbReference type="GO" id="GO:0006310">
    <property type="term" value="P:DNA recombination"/>
    <property type="evidence" value="ECO:0007669"/>
    <property type="project" value="UniProtKB-KW"/>
</dbReference>
<dbReference type="InterPro" id="IPR044068">
    <property type="entry name" value="CB"/>
</dbReference>
<dbReference type="InterPro" id="IPR011010">
    <property type="entry name" value="DNA_brk_join_enz"/>
</dbReference>
<dbReference type="InterPro" id="IPR013762">
    <property type="entry name" value="Integrase-like_cat_sf"/>
</dbReference>
<evidence type="ECO:0000256" key="3">
    <source>
        <dbReference type="ARBA" id="ARBA00023172"/>
    </source>
</evidence>
<evidence type="ECO:0000313" key="7">
    <source>
        <dbReference type="EMBL" id="RLP70067.1"/>
    </source>
</evidence>
<name>A0A3L6ZQE2_9MICO</name>
<dbReference type="Pfam" id="PF00589">
    <property type="entry name" value="Phage_integrase"/>
    <property type="match status" value="1"/>
</dbReference>